<evidence type="ECO:0000256" key="2">
    <source>
        <dbReference type="ARBA" id="ARBA00022771"/>
    </source>
</evidence>
<evidence type="ECO:0000259" key="5">
    <source>
        <dbReference type="PROSITE" id="PS50016"/>
    </source>
</evidence>
<evidence type="ECO:0000313" key="7">
    <source>
        <dbReference type="Proteomes" id="UP001162131"/>
    </source>
</evidence>
<sequence length="243" mass="28227">MEISIILNSGKPRVTYKMKKLYLKLGDELRNIGEAPNDYNNVIEKSKSLFGVEEPAFKYKDENGLIVTICDKSEYDEFLNQSIKPFILDVYEFGLILSERKYHKIKNAHQKRCKIKAKEPKPKKRRRLIKSSTINENLCENNIKIEEKQVSEAETDSRENEEEISQQEISAIACEICGKRDQEENMLLCDKCNSGCHTSCGYLAKIPEGDWFCVNCRRSLPDKKYKKLLEELKQCSVFRNPLN</sequence>
<keyword evidence="3" id="KW-0862">Zinc</keyword>
<dbReference type="InterPro" id="IPR047157">
    <property type="entry name" value="PHRF1/Atg35"/>
</dbReference>
<keyword evidence="2 4" id="KW-0863">Zinc-finger</keyword>
<keyword evidence="7" id="KW-1185">Reference proteome</keyword>
<dbReference type="InterPro" id="IPR019787">
    <property type="entry name" value="Znf_PHD-finger"/>
</dbReference>
<organism evidence="6 7">
    <name type="scientific">Blepharisma stoltei</name>
    <dbReference type="NCBI Taxonomy" id="1481888"/>
    <lineage>
        <taxon>Eukaryota</taxon>
        <taxon>Sar</taxon>
        <taxon>Alveolata</taxon>
        <taxon>Ciliophora</taxon>
        <taxon>Postciliodesmatophora</taxon>
        <taxon>Heterotrichea</taxon>
        <taxon>Heterotrichida</taxon>
        <taxon>Blepharismidae</taxon>
        <taxon>Blepharisma</taxon>
    </lineage>
</organism>
<name>A0AAU9I9X7_9CILI</name>
<gene>
    <name evidence="6" type="ORF">BSTOLATCC_MIC5358</name>
</gene>
<keyword evidence="1" id="KW-0479">Metal-binding</keyword>
<evidence type="ECO:0000256" key="3">
    <source>
        <dbReference type="ARBA" id="ARBA00022833"/>
    </source>
</evidence>
<evidence type="ECO:0000256" key="1">
    <source>
        <dbReference type="ARBA" id="ARBA00022723"/>
    </source>
</evidence>
<comment type="caution">
    <text evidence="6">The sequence shown here is derived from an EMBL/GenBank/DDBJ whole genome shotgun (WGS) entry which is preliminary data.</text>
</comment>
<proteinExistence type="predicted"/>
<dbReference type="GO" id="GO:0008270">
    <property type="term" value="F:zinc ion binding"/>
    <property type="evidence" value="ECO:0007669"/>
    <property type="project" value="UniProtKB-KW"/>
</dbReference>
<dbReference type="AlphaFoldDB" id="A0AAU9I9X7"/>
<dbReference type="InterPro" id="IPR001965">
    <property type="entry name" value="Znf_PHD"/>
</dbReference>
<feature type="domain" description="PHD-type" evidence="5">
    <location>
        <begin position="171"/>
        <end position="219"/>
    </location>
</feature>
<dbReference type="Proteomes" id="UP001162131">
    <property type="component" value="Unassembled WGS sequence"/>
</dbReference>
<evidence type="ECO:0000313" key="6">
    <source>
        <dbReference type="EMBL" id="CAG9312108.1"/>
    </source>
</evidence>
<reference evidence="6" key="1">
    <citation type="submission" date="2021-09" db="EMBL/GenBank/DDBJ databases">
        <authorList>
            <consortium name="AG Swart"/>
            <person name="Singh M."/>
            <person name="Singh A."/>
            <person name="Seah K."/>
            <person name="Emmerich C."/>
        </authorList>
    </citation>
    <scope>NUCLEOTIDE SEQUENCE</scope>
    <source>
        <strain evidence="6">ATCC30299</strain>
    </source>
</reference>
<dbReference type="SUPFAM" id="SSF57903">
    <property type="entry name" value="FYVE/PHD zinc finger"/>
    <property type="match status" value="1"/>
</dbReference>
<dbReference type="SMART" id="SM00249">
    <property type="entry name" value="PHD"/>
    <property type="match status" value="1"/>
</dbReference>
<dbReference type="Pfam" id="PF00628">
    <property type="entry name" value="PHD"/>
    <property type="match status" value="1"/>
</dbReference>
<dbReference type="InterPro" id="IPR013083">
    <property type="entry name" value="Znf_RING/FYVE/PHD"/>
</dbReference>
<protein>
    <recommendedName>
        <fullName evidence="5">PHD-type domain-containing protein</fullName>
    </recommendedName>
</protein>
<dbReference type="EMBL" id="CAJZBQ010000005">
    <property type="protein sequence ID" value="CAG9312108.1"/>
    <property type="molecule type" value="Genomic_DNA"/>
</dbReference>
<dbReference type="PROSITE" id="PS50016">
    <property type="entry name" value="ZF_PHD_2"/>
    <property type="match status" value="1"/>
</dbReference>
<dbReference type="PANTHER" id="PTHR12618">
    <property type="entry name" value="PHD AND RING FINGER DOMAIN-CONTAINING PROTEIN 1"/>
    <property type="match status" value="1"/>
</dbReference>
<dbReference type="InterPro" id="IPR011011">
    <property type="entry name" value="Znf_FYVE_PHD"/>
</dbReference>
<dbReference type="PANTHER" id="PTHR12618:SF20">
    <property type="entry name" value="PHD AND RING FINGER DOMAIN-CONTAINING PROTEIN 1"/>
    <property type="match status" value="1"/>
</dbReference>
<evidence type="ECO:0000256" key="4">
    <source>
        <dbReference type="PROSITE-ProRule" id="PRU00146"/>
    </source>
</evidence>
<dbReference type="Gene3D" id="3.30.40.10">
    <property type="entry name" value="Zinc/RING finger domain, C3HC4 (zinc finger)"/>
    <property type="match status" value="1"/>
</dbReference>
<accession>A0AAU9I9X7</accession>